<gene>
    <name evidence="3" type="ORF">FPRO_15839</name>
</gene>
<evidence type="ECO:0000256" key="1">
    <source>
        <dbReference type="SAM" id="Coils"/>
    </source>
</evidence>
<feature type="coiled-coil region" evidence="1">
    <location>
        <begin position="67"/>
        <end position="94"/>
    </location>
</feature>
<keyword evidence="4" id="KW-1185">Reference proteome</keyword>
<dbReference type="GeneID" id="42060694"/>
<reference evidence="4" key="1">
    <citation type="journal article" date="2016" name="Genome Biol. Evol.">
        <title>Comparative 'omics' of the Fusarium fujikuroi species complex highlights differences in genetic potential and metabolite synthesis.</title>
        <authorList>
            <person name="Niehaus E.-M."/>
            <person name="Muensterkoetter M."/>
            <person name="Proctor R.H."/>
            <person name="Brown D.W."/>
            <person name="Sharon A."/>
            <person name="Idan Y."/>
            <person name="Oren-Young L."/>
            <person name="Sieber C.M."/>
            <person name="Novak O."/>
            <person name="Pencik A."/>
            <person name="Tarkowska D."/>
            <person name="Hromadova K."/>
            <person name="Freeman S."/>
            <person name="Maymon M."/>
            <person name="Elazar M."/>
            <person name="Youssef S.A."/>
            <person name="El-Shabrawy E.S.M."/>
            <person name="Shalaby A.B.A."/>
            <person name="Houterman P."/>
            <person name="Brock N.L."/>
            <person name="Burkhardt I."/>
            <person name="Tsavkelova E.A."/>
            <person name="Dickschat J.S."/>
            <person name="Galuszka P."/>
            <person name="Gueldener U."/>
            <person name="Tudzynski B."/>
        </authorList>
    </citation>
    <scope>NUCLEOTIDE SEQUENCE [LARGE SCALE GENOMIC DNA]</scope>
    <source>
        <strain evidence="4">ET1</strain>
    </source>
</reference>
<name>A0A1L7WA60_FUSPR</name>
<organism evidence="3 4">
    <name type="scientific">Fusarium proliferatum (strain ET1)</name>
    <name type="common">Orchid endophyte fungus</name>
    <dbReference type="NCBI Taxonomy" id="1227346"/>
    <lineage>
        <taxon>Eukaryota</taxon>
        <taxon>Fungi</taxon>
        <taxon>Dikarya</taxon>
        <taxon>Ascomycota</taxon>
        <taxon>Pezizomycotina</taxon>
        <taxon>Sordariomycetes</taxon>
        <taxon>Hypocreomycetidae</taxon>
        <taxon>Hypocreales</taxon>
        <taxon>Nectriaceae</taxon>
        <taxon>Fusarium</taxon>
        <taxon>Fusarium fujikuroi species complex</taxon>
    </lineage>
</organism>
<evidence type="ECO:0000313" key="3">
    <source>
        <dbReference type="EMBL" id="CZR49479.1"/>
    </source>
</evidence>
<proteinExistence type="predicted"/>
<comment type="caution">
    <text evidence="3">The sequence shown here is derived from an EMBL/GenBank/DDBJ whole genome shotgun (WGS) entry which is preliminary data.</text>
</comment>
<protein>
    <submittedName>
        <fullName evidence="3">Uncharacterized protein</fullName>
    </submittedName>
</protein>
<evidence type="ECO:0000313" key="4">
    <source>
        <dbReference type="Proteomes" id="UP000183971"/>
    </source>
</evidence>
<feature type="region of interest" description="Disordered" evidence="2">
    <location>
        <begin position="24"/>
        <end position="55"/>
    </location>
</feature>
<keyword evidence="1" id="KW-0175">Coiled coil</keyword>
<dbReference type="RefSeq" id="XP_031089980.1">
    <property type="nucleotide sequence ID" value="XM_031224752.1"/>
</dbReference>
<dbReference type="AlphaFoldDB" id="A0A1L7WA60"/>
<dbReference type="EMBL" id="FJOF01000017">
    <property type="protein sequence ID" value="CZR49479.1"/>
    <property type="molecule type" value="Genomic_DNA"/>
</dbReference>
<evidence type="ECO:0000256" key="2">
    <source>
        <dbReference type="SAM" id="MobiDB-lite"/>
    </source>
</evidence>
<dbReference type="Proteomes" id="UP000183971">
    <property type="component" value="Unassembled WGS sequence"/>
</dbReference>
<accession>A0A1L7WA60</accession>
<sequence>MYIPSGFPAFSKLLQSQPSLRSRAVKEEASIEDNPGTTLARPQSRKRQCSNNVTEKPPAKAARWLNCAAVRQNFEEAEEKHHQLKQKKEAIDSVSDSALSQLQAYSIGRMYILRTVAANIGDEIIDMSHNAIQNFLAKEHEIQELAAELAHERDTLGKDLQRACDAELKQVEDKVERLREGNRVLPAVLRP</sequence>
<dbReference type="VEuPathDB" id="FungiDB:FPRO_15839"/>